<dbReference type="Proteomes" id="UP001154329">
    <property type="component" value="Chromosome 1"/>
</dbReference>
<reference evidence="1" key="2">
    <citation type="submission" date="2022-10" db="EMBL/GenBank/DDBJ databases">
        <authorList>
            <consortium name="ENA_rothamsted_submissions"/>
            <consortium name="culmorum"/>
            <person name="King R."/>
        </authorList>
    </citation>
    <scope>NUCLEOTIDE SEQUENCE</scope>
</reference>
<accession>A0A9P0IMA8</accession>
<protein>
    <submittedName>
        <fullName evidence="1">Uncharacterized protein</fullName>
    </submittedName>
</protein>
<sequence length="142" mass="16550">MEDPEHTTLVPGTLHVLHDRRRGVHCLNVRDLLINNGLPLKFNRTSISGRCEDMGRCVVVHRVPCASRKTLLFGVDHYRNCNRLGAGWQWWWWAVGRVYMKRRKRKKLQKQGKTFATRISHKTATSGCPTFIRFTDLHICRA</sequence>
<reference evidence="1" key="1">
    <citation type="submission" date="2022-02" db="EMBL/GenBank/DDBJ databases">
        <authorList>
            <person name="King R."/>
        </authorList>
    </citation>
    <scope>NUCLEOTIDE SEQUENCE</scope>
</reference>
<keyword evidence="2" id="KW-1185">Reference proteome</keyword>
<evidence type="ECO:0000313" key="1">
    <source>
        <dbReference type="EMBL" id="CAH1710106.1"/>
    </source>
</evidence>
<evidence type="ECO:0000313" key="2">
    <source>
        <dbReference type="Proteomes" id="UP001154329"/>
    </source>
</evidence>
<name>A0A9P0IMA8_APHGO</name>
<dbReference type="AlphaFoldDB" id="A0A9P0IMA8"/>
<proteinExistence type="predicted"/>
<gene>
    <name evidence="1" type="ORF">APHIGO_LOCUS1062</name>
</gene>
<dbReference type="EMBL" id="OU899034">
    <property type="protein sequence ID" value="CAH1710106.1"/>
    <property type="molecule type" value="Genomic_DNA"/>
</dbReference>
<organism evidence="1 2">
    <name type="scientific">Aphis gossypii</name>
    <name type="common">Cotton aphid</name>
    <dbReference type="NCBI Taxonomy" id="80765"/>
    <lineage>
        <taxon>Eukaryota</taxon>
        <taxon>Metazoa</taxon>
        <taxon>Ecdysozoa</taxon>
        <taxon>Arthropoda</taxon>
        <taxon>Hexapoda</taxon>
        <taxon>Insecta</taxon>
        <taxon>Pterygota</taxon>
        <taxon>Neoptera</taxon>
        <taxon>Paraneoptera</taxon>
        <taxon>Hemiptera</taxon>
        <taxon>Sternorrhyncha</taxon>
        <taxon>Aphidomorpha</taxon>
        <taxon>Aphidoidea</taxon>
        <taxon>Aphididae</taxon>
        <taxon>Aphidini</taxon>
        <taxon>Aphis</taxon>
        <taxon>Aphis</taxon>
    </lineage>
</organism>